<evidence type="ECO:0000256" key="1">
    <source>
        <dbReference type="SAM" id="MobiDB-lite"/>
    </source>
</evidence>
<reference evidence="2 3" key="1">
    <citation type="submission" date="2019-10" db="EMBL/GenBank/DDBJ databases">
        <title>Actinomadura rubteroloni sp. nov. and Actinomadura macrotermitis sp. nov., isolated from the gut of fungus growing-termite Macrotermes natalensis.</title>
        <authorList>
            <person name="Benndorf R."/>
            <person name="Martin K."/>
            <person name="Kuefner M."/>
            <person name="De Beer W."/>
            <person name="Kaster A.-K."/>
            <person name="Vollmers J."/>
            <person name="Poulsen M."/>
            <person name="Beemelmanns C."/>
        </authorList>
    </citation>
    <scope>NUCLEOTIDE SEQUENCE [LARGE SCALE GENOMIC DNA]</scope>
    <source>
        <strain evidence="2 3">RB68</strain>
    </source>
</reference>
<protein>
    <submittedName>
        <fullName evidence="2">Uncharacterized protein</fullName>
    </submittedName>
</protein>
<organism evidence="2 3">
    <name type="scientific">Actinomadura macrotermitis</name>
    <dbReference type="NCBI Taxonomy" id="2585200"/>
    <lineage>
        <taxon>Bacteria</taxon>
        <taxon>Bacillati</taxon>
        <taxon>Actinomycetota</taxon>
        <taxon>Actinomycetes</taxon>
        <taxon>Streptosporangiales</taxon>
        <taxon>Thermomonosporaceae</taxon>
        <taxon>Actinomadura</taxon>
    </lineage>
</organism>
<proteinExistence type="predicted"/>
<evidence type="ECO:0000313" key="2">
    <source>
        <dbReference type="EMBL" id="MQY05781.1"/>
    </source>
</evidence>
<feature type="compositionally biased region" description="Basic and acidic residues" evidence="1">
    <location>
        <begin position="51"/>
        <end position="61"/>
    </location>
</feature>
<sequence>MQVFGHPRLTGATRPPETLRPLITLALGGRDGRWARALAVSSPGELGPPHDAGRVGCGREDGSAGFLVPQATIRLRGAKVAEPEREADRTRATRLDRAALPAEALS</sequence>
<feature type="region of interest" description="Disordered" evidence="1">
    <location>
        <begin position="41"/>
        <end position="61"/>
    </location>
</feature>
<feature type="compositionally biased region" description="Basic and acidic residues" evidence="1">
    <location>
        <begin position="79"/>
        <end position="97"/>
    </location>
</feature>
<dbReference type="AlphaFoldDB" id="A0A7K0BX73"/>
<feature type="region of interest" description="Disordered" evidence="1">
    <location>
        <begin position="79"/>
        <end position="106"/>
    </location>
</feature>
<gene>
    <name evidence="2" type="ORF">ACRB68_38580</name>
</gene>
<keyword evidence="3" id="KW-1185">Reference proteome</keyword>
<name>A0A7K0BX73_9ACTN</name>
<dbReference type="Proteomes" id="UP000487268">
    <property type="component" value="Unassembled WGS sequence"/>
</dbReference>
<dbReference type="EMBL" id="WEGH01000002">
    <property type="protein sequence ID" value="MQY05781.1"/>
    <property type="molecule type" value="Genomic_DNA"/>
</dbReference>
<comment type="caution">
    <text evidence="2">The sequence shown here is derived from an EMBL/GenBank/DDBJ whole genome shotgun (WGS) entry which is preliminary data.</text>
</comment>
<evidence type="ECO:0000313" key="3">
    <source>
        <dbReference type="Proteomes" id="UP000487268"/>
    </source>
</evidence>
<accession>A0A7K0BX73</accession>